<evidence type="ECO:0000313" key="1">
    <source>
        <dbReference type="EMBL" id="STD07483.1"/>
    </source>
</evidence>
<evidence type="ECO:0000313" key="2">
    <source>
        <dbReference type="Proteomes" id="UP000255224"/>
    </source>
</evidence>
<reference evidence="1 2" key="1">
    <citation type="submission" date="2018-06" db="EMBL/GenBank/DDBJ databases">
        <authorList>
            <consortium name="Pathogen Informatics"/>
            <person name="Doyle S."/>
        </authorList>
    </citation>
    <scope>NUCLEOTIDE SEQUENCE [LARGE SCALE GENOMIC DNA]</scope>
    <source>
        <strain evidence="1 2">NCTC13533</strain>
    </source>
</reference>
<accession>A0A376EDV1</accession>
<organism evidence="1 2">
    <name type="scientific">Chryseobacterium carnipullorum</name>
    <dbReference type="NCBI Taxonomy" id="1124835"/>
    <lineage>
        <taxon>Bacteria</taxon>
        <taxon>Pseudomonadati</taxon>
        <taxon>Bacteroidota</taxon>
        <taxon>Flavobacteriia</taxon>
        <taxon>Flavobacteriales</taxon>
        <taxon>Weeksellaceae</taxon>
        <taxon>Chryseobacterium group</taxon>
        <taxon>Chryseobacterium</taxon>
    </lineage>
</organism>
<sequence>MNLKAFMNLKRRLPYRTILFNKNKEYKIHSHFFLYLNCLPISNNSNKNKMKKILLLSVISIYSLAYSQVNCEALKKENENLQSTNKILGSENEYLKKVLDINKPILETEKENSSFKITKVVGNKTEKSIAISFLIEAKDEKKKMTIEDVFVVDIEGNEYKIDLYKSSKPYPELALNVPVKLTFSFKDIQGEPLFIKIFRFKTTSQHERNTFEKTKSNLEFRDIKVVWN</sequence>
<dbReference type="Proteomes" id="UP000255224">
    <property type="component" value="Unassembled WGS sequence"/>
</dbReference>
<proteinExistence type="predicted"/>
<name>A0A376EDV1_CHRCU</name>
<gene>
    <name evidence="1" type="ORF">NCTC13533_04238</name>
</gene>
<dbReference type="AlphaFoldDB" id="A0A376EDV1"/>
<protein>
    <submittedName>
        <fullName evidence="1">Uncharacterized protein</fullName>
    </submittedName>
</protein>
<dbReference type="EMBL" id="UFVQ01000003">
    <property type="protein sequence ID" value="STD07483.1"/>
    <property type="molecule type" value="Genomic_DNA"/>
</dbReference>